<dbReference type="OrthoDB" id="65590at2759"/>
<evidence type="ECO:0000256" key="1">
    <source>
        <dbReference type="SAM" id="MobiDB-lite"/>
    </source>
</evidence>
<organism evidence="2 3">
    <name type="scientific">Athelia psychrophila</name>
    <dbReference type="NCBI Taxonomy" id="1759441"/>
    <lineage>
        <taxon>Eukaryota</taxon>
        <taxon>Fungi</taxon>
        <taxon>Dikarya</taxon>
        <taxon>Basidiomycota</taxon>
        <taxon>Agaricomycotina</taxon>
        <taxon>Agaricomycetes</taxon>
        <taxon>Agaricomycetidae</taxon>
        <taxon>Atheliales</taxon>
        <taxon>Atheliaceae</taxon>
        <taxon>Athelia</taxon>
    </lineage>
</organism>
<dbReference type="PANTHER" id="PTHR37816:SF1">
    <property type="entry name" value="TOXIN"/>
    <property type="match status" value="1"/>
</dbReference>
<dbReference type="InterPro" id="IPR031322">
    <property type="entry name" value="Shikimate/glucono_kinase"/>
</dbReference>
<protein>
    <recommendedName>
        <fullName evidence="4">Adenylate kinase</fullName>
    </recommendedName>
</protein>
<dbReference type="EMBL" id="KV417514">
    <property type="protein sequence ID" value="KZP26524.1"/>
    <property type="molecule type" value="Genomic_DNA"/>
</dbReference>
<accession>A0A166PWM3</accession>
<proteinExistence type="predicted"/>
<keyword evidence="3" id="KW-1185">Reference proteome</keyword>
<dbReference type="SUPFAM" id="SSF52540">
    <property type="entry name" value="P-loop containing nucleoside triphosphate hydrolases"/>
    <property type="match status" value="1"/>
</dbReference>
<dbReference type="InterPro" id="IPR027417">
    <property type="entry name" value="P-loop_NTPase"/>
</dbReference>
<dbReference type="PANTHER" id="PTHR37816">
    <property type="entry name" value="YALI0E33011P"/>
    <property type="match status" value="1"/>
</dbReference>
<feature type="compositionally biased region" description="Polar residues" evidence="1">
    <location>
        <begin position="230"/>
        <end position="254"/>
    </location>
</feature>
<dbReference type="Gene3D" id="3.40.50.300">
    <property type="entry name" value="P-loop containing nucleotide triphosphate hydrolases"/>
    <property type="match status" value="1"/>
</dbReference>
<sequence length="261" mass="29570">MPIRVGGPLLGDGHGRFRIQIVGNSGSGKSTVGHWLAARLNIPFIPLDEVFWRPGWKETPKEEFCAKVTDIMQTHQDGWIIDGDYPGSLEGLVSGAATDIIWLDPPLALYFPRVVFRTILRLFSLAPPCSPGCREVWPECVTRKGILWWCLTNHSVVRKRYSERVREWGVENEGKLRRLGGWGSELRAWQREVTVAVSCIKSRPGTLRVHDRAEQMFRLTRSFTPLRGPFNSSAPIRRQTGTSHPRFNSMGSSTKHTRSPR</sequence>
<dbReference type="InterPro" id="IPR052922">
    <property type="entry name" value="Cytidylate_Kinase-2"/>
</dbReference>
<dbReference type="AlphaFoldDB" id="A0A166PWM3"/>
<name>A0A166PWM3_9AGAM</name>
<feature type="region of interest" description="Disordered" evidence="1">
    <location>
        <begin position="228"/>
        <end position="261"/>
    </location>
</feature>
<evidence type="ECO:0000313" key="2">
    <source>
        <dbReference type="EMBL" id="KZP26524.1"/>
    </source>
</evidence>
<dbReference type="Pfam" id="PF01202">
    <property type="entry name" value="SKI"/>
    <property type="match status" value="1"/>
</dbReference>
<reference evidence="2 3" key="1">
    <citation type="journal article" date="2016" name="Mol. Biol. Evol.">
        <title>Comparative Genomics of Early-Diverging Mushroom-Forming Fungi Provides Insights into the Origins of Lignocellulose Decay Capabilities.</title>
        <authorList>
            <person name="Nagy L.G."/>
            <person name="Riley R."/>
            <person name="Tritt A."/>
            <person name="Adam C."/>
            <person name="Daum C."/>
            <person name="Floudas D."/>
            <person name="Sun H."/>
            <person name="Yadav J.S."/>
            <person name="Pangilinan J."/>
            <person name="Larsson K.H."/>
            <person name="Matsuura K."/>
            <person name="Barry K."/>
            <person name="Labutti K."/>
            <person name="Kuo R."/>
            <person name="Ohm R.A."/>
            <person name="Bhattacharya S.S."/>
            <person name="Shirouzu T."/>
            <person name="Yoshinaga Y."/>
            <person name="Martin F.M."/>
            <person name="Grigoriev I.V."/>
            <person name="Hibbett D.S."/>
        </authorList>
    </citation>
    <scope>NUCLEOTIDE SEQUENCE [LARGE SCALE GENOMIC DNA]</scope>
    <source>
        <strain evidence="2 3">CBS 109695</strain>
    </source>
</reference>
<dbReference type="Proteomes" id="UP000076532">
    <property type="component" value="Unassembled WGS sequence"/>
</dbReference>
<gene>
    <name evidence="2" type="ORF">FIBSPDRAFT_819550</name>
</gene>
<evidence type="ECO:0008006" key="4">
    <source>
        <dbReference type="Google" id="ProtNLM"/>
    </source>
</evidence>
<evidence type="ECO:0000313" key="3">
    <source>
        <dbReference type="Proteomes" id="UP000076532"/>
    </source>
</evidence>